<evidence type="ECO:0000256" key="1">
    <source>
        <dbReference type="ARBA" id="ARBA00004651"/>
    </source>
</evidence>
<name>A0ABU5ZF23_9BACL</name>
<protein>
    <submittedName>
        <fullName evidence="3">MFS transporter</fullName>
    </submittedName>
</protein>
<comment type="caution">
    <text evidence="3">The sequence shown here is derived from an EMBL/GenBank/DDBJ whole genome shotgun (WGS) entry which is preliminary data.</text>
</comment>
<dbReference type="CDD" id="cd06174">
    <property type="entry name" value="MFS"/>
    <property type="match status" value="1"/>
</dbReference>
<feature type="transmembrane region" description="Helical" evidence="2">
    <location>
        <begin position="48"/>
        <end position="74"/>
    </location>
</feature>
<feature type="transmembrane region" description="Helical" evidence="2">
    <location>
        <begin position="80"/>
        <end position="102"/>
    </location>
</feature>
<feature type="transmembrane region" description="Helical" evidence="2">
    <location>
        <begin position="173"/>
        <end position="191"/>
    </location>
</feature>
<accession>A0ABU5ZF23</accession>
<dbReference type="InterPro" id="IPR036259">
    <property type="entry name" value="MFS_trans_sf"/>
</dbReference>
<keyword evidence="2" id="KW-0812">Transmembrane</keyword>
<dbReference type="Pfam" id="PF07690">
    <property type="entry name" value="MFS_1"/>
    <property type="match status" value="1"/>
</dbReference>
<feature type="transmembrane region" description="Helical" evidence="2">
    <location>
        <begin position="285"/>
        <end position="302"/>
    </location>
</feature>
<keyword evidence="4" id="KW-1185">Reference proteome</keyword>
<feature type="transmembrane region" description="Helical" evidence="2">
    <location>
        <begin position="383"/>
        <end position="403"/>
    </location>
</feature>
<feature type="transmembrane region" description="Helical" evidence="2">
    <location>
        <begin position="338"/>
        <end position="362"/>
    </location>
</feature>
<feature type="transmembrane region" description="Helical" evidence="2">
    <location>
        <begin position="203"/>
        <end position="225"/>
    </location>
</feature>
<gene>
    <name evidence="3" type="ORF">VF724_05405</name>
</gene>
<evidence type="ECO:0000313" key="4">
    <source>
        <dbReference type="Proteomes" id="UP001310386"/>
    </source>
</evidence>
<evidence type="ECO:0000313" key="3">
    <source>
        <dbReference type="EMBL" id="MEB3101095.1"/>
    </source>
</evidence>
<organism evidence="3 4">
    <name type="scientific">Ferviditalea candida</name>
    <dbReference type="NCBI Taxonomy" id="3108399"/>
    <lineage>
        <taxon>Bacteria</taxon>
        <taxon>Bacillati</taxon>
        <taxon>Bacillota</taxon>
        <taxon>Bacilli</taxon>
        <taxon>Bacillales</taxon>
        <taxon>Paenibacillaceae</taxon>
        <taxon>Ferviditalea</taxon>
    </lineage>
</organism>
<keyword evidence="2" id="KW-1133">Transmembrane helix</keyword>
<feature type="transmembrane region" description="Helical" evidence="2">
    <location>
        <begin position="314"/>
        <end position="332"/>
    </location>
</feature>
<keyword evidence="2" id="KW-0472">Membrane</keyword>
<sequence length="442" mass="49288">MKVQQTKRHFPENSILRPRKLLNETGEKESGAEGKGKSAAKGRLGSQAVLLLVVNGLFAVANALSGTFVNIYLWKIKNDLALIGWFALANQAAMSITIWIAGKWVKEHNKMNSLRLGVFVSAAFYFSILLLGKRSVDFVLPLGAVQGMSAAFFWLAFNVVYFEITDRDNRDSFNGWSGLLASAGMMVPWIAGLLISRMPDTQGYTVIFSISLVIFLLGVVVSFFLKKRKAQENYEWFHAYRQLADKSSDWRRICSALAAQGIREGVFGFVIGLLVYIATNNEMQLGNYALITSTVALISYWLIGKYLKPGHRSLGMLIGTVMLVLFILPFFWQVNYSTLLIFGIGTALVFPLYIIPMVSSVFDIIGKDRESATLRVEYVVLRELALSSGRIFGTLMFIVVVSLSRSPLVLSSMLLFIGSTPFVAWLLMRKLLNVVHQVDKSK</sequence>
<dbReference type="InterPro" id="IPR011701">
    <property type="entry name" value="MFS"/>
</dbReference>
<proteinExistence type="predicted"/>
<dbReference type="EMBL" id="JAYJLD010000005">
    <property type="protein sequence ID" value="MEB3101095.1"/>
    <property type="molecule type" value="Genomic_DNA"/>
</dbReference>
<dbReference type="PANTHER" id="PTHR23526:SF2">
    <property type="entry name" value="MAJOR FACILITATOR SUPERFAMILY (MFS) PROFILE DOMAIN-CONTAINING PROTEIN"/>
    <property type="match status" value="1"/>
</dbReference>
<feature type="transmembrane region" description="Helical" evidence="2">
    <location>
        <begin position="409"/>
        <end position="428"/>
    </location>
</feature>
<feature type="transmembrane region" description="Helical" evidence="2">
    <location>
        <begin position="138"/>
        <end position="161"/>
    </location>
</feature>
<dbReference type="SUPFAM" id="SSF103473">
    <property type="entry name" value="MFS general substrate transporter"/>
    <property type="match status" value="1"/>
</dbReference>
<dbReference type="PANTHER" id="PTHR23526">
    <property type="entry name" value="INTEGRAL MEMBRANE TRANSPORT PROTEIN-RELATED"/>
    <property type="match status" value="1"/>
</dbReference>
<feature type="transmembrane region" description="Helical" evidence="2">
    <location>
        <begin position="261"/>
        <end position="279"/>
    </location>
</feature>
<dbReference type="Proteomes" id="UP001310386">
    <property type="component" value="Unassembled WGS sequence"/>
</dbReference>
<dbReference type="InterPro" id="IPR052528">
    <property type="entry name" value="Sugar_transport-like"/>
</dbReference>
<dbReference type="Gene3D" id="1.20.1250.20">
    <property type="entry name" value="MFS general substrate transporter like domains"/>
    <property type="match status" value="1"/>
</dbReference>
<reference evidence="3" key="1">
    <citation type="submission" date="2023-12" db="EMBL/GenBank/DDBJ databases">
        <title>Fervidustalea candida gen. nov., sp. nov., a novel member of the family Paenibacillaceae isolated from a geothermal area.</title>
        <authorList>
            <person name="Li W.-J."/>
            <person name="Jiao J.-Y."/>
            <person name="Chen Y."/>
        </authorList>
    </citation>
    <scope>NUCLEOTIDE SEQUENCE</scope>
    <source>
        <strain evidence="3">SYSU GA230002</strain>
    </source>
</reference>
<evidence type="ECO:0000256" key="2">
    <source>
        <dbReference type="SAM" id="Phobius"/>
    </source>
</evidence>
<dbReference type="RefSeq" id="WP_371753209.1">
    <property type="nucleotide sequence ID" value="NZ_JAYJLD010000005.1"/>
</dbReference>
<comment type="subcellular location">
    <subcellularLocation>
        <location evidence="1">Cell membrane</location>
        <topology evidence="1">Multi-pass membrane protein</topology>
    </subcellularLocation>
</comment>
<feature type="transmembrane region" description="Helical" evidence="2">
    <location>
        <begin position="114"/>
        <end position="132"/>
    </location>
</feature>